<reference evidence="6 7" key="1">
    <citation type="submission" date="2019-02" db="EMBL/GenBank/DDBJ databases">
        <title>Prokaryotic population dynamics and viral predation in marine succession experiment using metagenomics: the confinement effect.</title>
        <authorList>
            <person name="Haro-Moreno J.M."/>
            <person name="Rodriguez-Valera F."/>
            <person name="Lopez-Perez M."/>
        </authorList>
    </citation>
    <scope>NUCLEOTIDE SEQUENCE [LARGE SCALE GENOMIC DNA]</scope>
    <source>
        <strain evidence="6">MED-G168</strain>
    </source>
</reference>
<comment type="function">
    <text evidence="3">The glycine cleavage system catalyzes the degradation of glycine. The H protein shuttles the methylamine group of glycine from the P protein to the T protein.</text>
</comment>
<gene>
    <name evidence="3 6" type="primary">gcvH</name>
    <name evidence="6" type="ORF">EVB01_02165</name>
</gene>
<evidence type="ECO:0000259" key="5">
    <source>
        <dbReference type="PROSITE" id="PS50968"/>
    </source>
</evidence>
<evidence type="ECO:0000256" key="4">
    <source>
        <dbReference type="PIRSR" id="PIRSR617453-50"/>
    </source>
</evidence>
<dbReference type="AlphaFoldDB" id="A0A520LRT9"/>
<dbReference type="GO" id="GO:0009249">
    <property type="term" value="P:protein lipoylation"/>
    <property type="evidence" value="ECO:0007669"/>
    <property type="project" value="TreeGrafter"/>
</dbReference>
<comment type="similarity">
    <text evidence="1 3">Belongs to the GcvH family.</text>
</comment>
<evidence type="ECO:0000313" key="6">
    <source>
        <dbReference type="EMBL" id="RZO11692.1"/>
    </source>
</evidence>
<dbReference type="InterPro" id="IPR000089">
    <property type="entry name" value="Biotin_lipoyl"/>
</dbReference>
<dbReference type="PANTHER" id="PTHR11715">
    <property type="entry name" value="GLYCINE CLEAVAGE SYSTEM H PROTEIN"/>
    <property type="match status" value="1"/>
</dbReference>
<dbReference type="PANTHER" id="PTHR11715:SF3">
    <property type="entry name" value="GLYCINE CLEAVAGE SYSTEM H PROTEIN-RELATED"/>
    <property type="match status" value="1"/>
</dbReference>
<dbReference type="InterPro" id="IPR033753">
    <property type="entry name" value="GCV_H/Fam206"/>
</dbReference>
<feature type="modified residue" description="N6-lipoyllysine" evidence="3 4">
    <location>
        <position position="65"/>
    </location>
</feature>
<dbReference type="NCBIfam" id="TIGR00527">
    <property type="entry name" value="gcvH"/>
    <property type="match status" value="1"/>
</dbReference>
<accession>A0A520LRT9</accession>
<dbReference type="SUPFAM" id="SSF51230">
    <property type="entry name" value="Single hybrid motif"/>
    <property type="match status" value="1"/>
</dbReference>
<dbReference type="HAMAP" id="MF_00272">
    <property type="entry name" value="GcvH"/>
    <property type="match status" value="1"/>
</dbReference>
<name>A0A520LRT9_9GAMM</name>
<dbReference type="GO" id="GO:0005960">
    <property type="term" value="C:glycine cleavage complex"/>
    <property type="evidence" value="ECO:0007669"/>
    <property type="project" value="InterPro"/>
</dbReference>
<dbReference type="Proteomes" id="UP000319023">
    <property type="component" value="Unassembled WGS sequence"/>
</dbReference>
<dbReference type="Gene3D" id="2.40.50.100">
    <property type="match status" value="1"/>
</dbReference>
<proteinExistence type="inferred from homology"/>
<comment type="cofactor">
    <cofactor evidence="3">
        <name>(R)-lipoate</name>
        <dbReference type="ChEBI" id="CHEBI:83088"/>
    </cofactor>
    <text evidence="3">Binds 1 lipoyl cofactor covalently.</text>
</comment>
<dbReference type="EMBL" id="SHBN01000034">
    <property type="protein sequence ID" value="RZO11692.1"/>
    <property type="molecule type" value="Genomic_DNA"/>
</dbReference>
<dbReference type="GO" id="GO:0019464">
    <property type="term" value="P:glycine decarboxylation via glycine cleavage system"/>
    <property type="evidence" value="ECO:0007669"/>
    <property type="project" value="UniProtKB-UniRule"/>
</dbReference>
<organism evidence="6 7">
    <name type="scientific">SAR86 cluster bacterium</name>
    <dbReference type="NCBI Taxonomy" id="2030880"/>
    <lineage>
        <taxon>Bacteria</taxon>
        <taxon>Pseudomonadati</taxon>
        <taxon>Pseudomonadota</taxon>
        <taxon>Gammaproteobacteria</taxon>
        <taxon>SAR86 cluster</taxon>
    </lineage>
</organism>
<dbReference type="PROSITE" id="PS50968">
    <property type="entry name" value="BIOTINYL_LIPOYL"/>
    <property type="match status" value="1"/>
</dbReference>
<protein>
    <recommendedName>
        <fullName evidence="3">Glycine cleavage system H protein</fullName>
    </recommendedName>
</protein>
<dbReference type="InterPro" id="IPR011053">
    <property type="entry name" value="Single_hybrid_motif"/>
</dbReference>
<keyword evidence="2 3" id="KW-0450">Lipoyl</keyword>
<dbReference type="CDD" id="cd06848">
    <property type="entry name" value="GCS_H"/>
    <property type="match status" value="1"/>
</dbReference>
<comment type="subunit">
    <text evidence="3">The glycine cleavage system is composed of four proteins: P, T, L and H.</text>
</comment>
<dbReference type="Pfam" id="PF01597">
    <property type="entry name" value="GCV_H"/>
    <property type="match status" value="1"/>
</dbReference>
<dbReference type="InterPro" id="IPR017453">
    <property type="entry name" value="GCV_H_sub"/>
</dbReference>
<sequence length="128" mass="14006">MSDIPGDLKFLSSHEWARVESDGTITIGISDHAQDLLGDIVFVELPEIGQSVDAENDTAIVESVKAASDIYSPLSGEVIEVNSLLEDQPEIINSSPYEDGWFYKLTPSDLGELDNLLSPEDYSEVCED</sequence>
<dbReference type="GO" id="GO:0005829">
    <property type="term" value="C:cytosol"/>
    <property type="evidence" value="ECO:0007669"/>
    <property type="project" value="TreeGrafter"/>
</dbReference>
<feature type="domain" description="Lipoyl-binding" evidence="5">
    <location>
        <begin position="24"/>
        <end position="106"/>
    </location>
</feature>
<comment type="caution">
    <text evidence="6">The sequence shown here is derived from an EMBL/GenBank/DDBJ whole genome shotgun (WGS) entry which is preliminary data.</text>
</comment>
<evidence type="ECO:0000313" key="7">
    <source>
        <dbReference type="Proteomes" id="UP000319023"/>
    </source>
</evidence>
<evidence type="ECO:0000256" key="2">
    <source>
        <dbReference type="ARBA" id="ARBA00022823"/>
    </source>
</evidence>
<dbReference type="InterPro" id="IPR002930">
    <property type="entry name" value="GCV_H"/>
</dbReference>
<evidence type="ECO:0000256" key="1">
    <source>
        <dbReference type="ARBA" id="ARBA00009249"/>
    </source>
</evidence>
<evidence type="ECO:0000256" key="3">
    <source>
        <dbReference type="HAMAP-Rule" id="MF_00272"/>
    </source>
</evidence>
<dbReference type="NCBIfam" id="NF002270">
    <property type="entry name" value="PRK01202.1"/>
    <property type="match status" value="1"/>
</dbReference>